<name>A0A7G8Q4L2_9GAMM</name>
<dbReference type="KEGG" id="dtl:H8F01_00625"/>
<organism evidence="2 3">
    <name type="scientific">Dyella telluris</name>
    <dbReference type="NCBI Taxonomy" id="2763498"/>
    <lineage>
        <taxon>Bacteria</taxon>
        <taxon>Pseudomonadati</taxon>
        <taxon>Pseudomonadota</taxon>
        <taxon>Gammaproteobacteria</taxon>
        <taxon>Lysobacterales</taxon>
        <taxon>Rhodanobacteraceae</taxon>
        <taxon>Dyella</taxon>
    </lineage>
</organism>
<dbReference type="AlphaFoldDB" id="A0A7G8Q4L2"/>
<sequence length="202" mass="22313">MSKNLNAKLSISVRKDIARKVLDHRFGDTAKQLKAKRNALALDLYNLIYPEATRKLMSQLPSGFLPVSANVSVVINGYAHNYALADYLPGNVNAHYGSGHRFLEKTSIGAKLEARCNALDAEDRDYKTDFSKALQEVEAALAGFNTYKQLLESWPEVKPFVEIPEAANRQLPVSKVADLNARLNLPVKTAKEKRTASAKKAA</sequence>
<evidence type="ECO:0000313" key="3">
    <source>
        <dbReference type="Proteomes" id="UP000515873"/>
    </source>
</evidence>
<feature type="domain" description="Nucleotide modification associated" evidence="1">
    <location>
        <begin position="8"/>
        <end position="186"/>
    </location>
</feature>
<dbReference type="RefSeq" id="WP_187057179.1">
    <property type="nucleotide sequence ID" value="NZ_CP060412.1"/>
</dbReference>
<reference evidence="2 3" key="1">
    <citation type="submission" date="2020-08" db="EMBL/GenBank/DDBJ databases">
        <title>Dyella sp. G9 isolated from forest soil.</title>
        <authorList>
            <person name="Fu J."/>
            <person name="Qiu L."/>
        </authorList>
    </citation>
    <scope>NUCLEOTIDE SEQUENCE [LARGE SCALE GENOMIC DNA]</scope>
    <source>
        <strain evidence="2 3">G9</strain>
    </source>
</reference>
<dbReference type="Proteomes" id="UP000515873">
    <property type="component" value="Chromosome"/>
</dbReference>
<keyword evidence="3" id="KW-1185">Reference proteome</keyword>
<evidence type="ECO:0000313" key="2">
    <source>
        <dbReference type="EMBL" id="QNK01720.1"/>
    </source>
</evidence>
<accession>A0A7G8Q4L2</accession>
<evidence type="ECO:0000259" key="1">
    <source>
        <dbReference type="Pfam" id="PF18757"/>
    </source>
</evidence>
<gene>
    <name evidence="2" type="ORF">H8F01_00625</name>
</gene>
<dbReference type="InterPro" id="IPR040835">
    <property type="entry name" value="Nmad5"/>
</dbReference>
<dbReference type="EMBL" id="CP060412">
    <property type="protein sequence ID" value="QNK01720.1"/>
    <property type="molecule type" value="Genomic_DNA"/>
</dbReference>
<proteinExistence type="predicted"/>
<protein>
    <recommendedName>
        <fullName evidence="1">Nucleotide modification associated domain-containing protein</fullName>
    </recommendedName>
</protein>
<dbReference type="Pfam" id="PF18757">
    <property type="entry name" value="Nmad5"/>
    <property type="match status" value="1"/>
</dbReference>